<feature type="domain" description="OTU" evidence="2">
    <location>
        <begin position="32"/>
        <end position="153"/>
    </location>
</feature>
<feature type="region of interest" description="Disordered" evidence="1">
    <location>
        <begin position="706"/>
        <end position="776"/>
    </location>
</feature>
<dbReference type="Proteomes" id="UP001500889">
    <property type="component" value="Chromosome A"/>
</dbReference>
<evidence type="ECO:0000259" key="2">
    <source>
        <dbReference type="PROSITE" id="PS50802"/>
    </source>
</evidence>
<feature type="compositionally biased region" description="Basic and acidic residues" evidence="1">
    <location>
        <begin position="493"/>
        <end position="505"/>
    </location>
</feature>
<dbReference type="InterPro" id="IPR050704">
    <property type="entry name" value="Peptidase_C85-like"/>
</dbReference>
<protein>
    <submittedName>
        <fullName evidence="3">Protein ovarian tumor locus</fullName>
    </submittedName>
</protein>
<dbReference type="EMBL" id="AP029266">
    <property type="protein sequence ID" value="BFG01224.1"/>
    <property type="molecule type" value="Genomic_DNA"/>
</dbReference>
<feature type="region of interest" description="Disordered" evidence="1">
    <location>
        <begin position="493"/>
        <end position="548"/>
    </location>
</feature>
<dbReference type="InterPro" id="IPR003323">
    <property type="entry name" value="OTU_dom"/>
</dbReference>
<dbReference type="Pfam" id="PF02338">
    <property type="entry name" value="OTU"/>
    <property type="match status" value="1"/>
</dbReference>
<dbReference type="GO" id="GO:0061578">
    <property type="term" value="F:K63-linked deubiquitinase activity"/>
    <property type="evidence" value="ECO:0007669"/>
    <property type="project" value="TreeGrafter"/>
</dbReference>
<evidence type="ECO:0000313" key="3">
    <source>
        <dbReference type="EMBL" id="BFG01224.1"/>
    </source>
</evidence>
<dbReference type="InterPro" id="IPR038765">
    <property type="entry name" value="Papain-like_cys_pep_sf"/>
</dbReference>
<dbReference type="CDD" id="cd22753">
    <property type="entry name" value="OTU_ALG13-like"/>
    <property type="match status" value="1"/>
</dbReference>
<name>A0AAU9G0T7_DROMD</name>
<feature type="region of interest" description="Disordered" evidence="1">
    <location>
        <begin position="432"/>
        <end position="462"/>
    </location>
</feature>
<dbReference type="SUPFAM" id="SSF54001">
    <property type="entry name" value="Cysteine proteinases"/>
    <property type="match status" value="1"/>
</dbReference>
<proteinExistence type="predicted"/>
<dbReference type="AlphaFoldDB" id="A0AAU9G0T7"/>
<evidence type="ECO:0000256" key="1">
    <source>
        <dbReference type="SAM" id="MobiDB-lite"/>
    </source>
</evidence>
<feature type="compositionally biased region" description="Low complexity" evidence="1">
    <location>
        <begin position="755"/>
        <end position="776"/>
    </location>
</feature>
<feature type="compositionally biased region" description="Low complexity" evidence="1">
    <location>
        <begin position="448"/>
        <end position="460"/>
    </location>
</feature>
<dbReference type="PANTHER" id="PTHR12419">
    <property type="entry name" value="OTU DOMAIN CONTAINING PROTEIN"/>
    <property type="match status" value="1"/>
</dbReference>
<dbReference type="PROSITE" id="PS50802">
    <property type="entry name" value="OTU"/>
    <property type="match status" value="1"/>
</dbReference>
<feature type="compositionally biased region" description="Basic and acidic residues" evidence="1">
    <location>
        <begin position="738"/>
        <end position="747"/>
    </location>
</feature>
<dbReference type="InterPro" id="IPR049769">
    <property type="entry name" value="OTU_OTU"/>
</dbReference>
<dbReference type="InterPro" id="IPR049770">
    <property type="entry name" value="OTU_Tudor"/>
</dbReference>
<dbReference type="CDD" id="cd20380">
    <property type="entry name" value="Tudor_TDRD13-like"/>
    <property type="match status" value="1"/>
</dbReference>
<feature type="compositionally biased region" description="Low complexity" evidence="1">
    <location>
        <begin position="853"/>
        <end position="873"/>
    </location>
</feature>
<evidence type="ECO:0000313" key="4">
    <source>
        <dbReference type="Proteomes" id="UP001500889"/>
    </source>
</evidence>
<gene>
    <name evidence="3" type="ORF">DMAD_01025</name>
</gene>
<accession>A0AAU9G0T7</accession>
<feature type="region of interest" description="Disordered" evidence="1">
    <location>
        <begin position="841"/>
        <end position="882"/>
    </location>
</feature>
<dbReference type="Gene3D" id="3.90.70.80">
    <property type="match status" value="1"/>
</dbReference>
<feature type="compositionally biased region" description="Polar residues" evidence="1">
    <location>
        <begin position="531"/>
        <end position="548"/>
    </location>
</feature>
<sequence>MESLFMEMVRPVTSGSRQAPDPFDQYLECHGLYRKHTARDASSLFRVIAEQMYDTQHLHYELRQECARFMTRKRRIFAQYINGNFDKYCRDLAKPKTYGTMLELRAMCLIYRRNVILYEPFNLGAGVTFNHRFVENFRVFYTNENHFDSVFERGYMASAAVCQSITFKMLYQSLFKLPDVSFAVESMLHPNNFKWDFFKAEFDHRGYMVRLRCSDGRYFSLDLPELTKCILENYKLCKFHNSRKTGSSHLSLCNSDDDGEGKVVCESGKESPEHDLLQMCPNRYVSCVRQLLDDGITPFPYKVAKSLDPNMYRNVEFDVWNDIRKEAKRYNLYNNDYNFKVGAKCLVEFRVQKQVCHYTGYIQSINIRKTECVVFVEKFGRKILAPYDTLHPVAPEDFRPWEVPSRHHMHQHQQQRQVQRDHMTKYFNKNKLQKWKKSKQMDPSTYFQPHPQIQPQQQPQRLLLHSEHSRSREDSMDRAYKSMLAIINLEPEQEKEQTQTQDQEKQQQQQQKSLPLNSETRGRDERVLKWRQTTPTKSQKPSATGKLSATATEGALGATHFVNFMPLMGGGGGRSGQAQPPLPAWAGSGLAVPEEAYRFPMPPPPPPSMLPFAGYAPTPGSIALHQQLPFMPLPPPPQPSRAAPSLHAPHPFDGQPRRSFMSGGDMPPDMETLRYFYNMGVDMHLRMSTVGMESELNAGGLEEQLGSLNVTPPLTPDAGEQDKVNPFGSRRGSKLRGKHPEQLKDLNDPLSQAVSLLPTPTATPSPSTSGGRAFSFFSSSPGGLPLSPTHLVTPSGPPIFFQPGPQRTTLPRGATGGQNHYAWPLSPTMLPAAAAPPLFEVMSNFPHDGKPLQQPKKQQQAASKSSPANKQSADAYASTRHQ</sequence>
<keyword evidence="4" id="KW-1185">Reference proteome</keyword>
<organism evidence="3 4">
    <name type="scientific">Drosophila madeirensis</name>
    <name type="common">Fruit fly</name>
    <dbReference type="NCBI Taxonomy" id="30013"/>
    <lineage>
        <taxon>Eukaryota</taxon>
        <taxon>Metazoa</taxon>
        <taxon>Ecdysozoa</taxon>
        <taxon>Arthropoda</taxon>
        <taxon>Hexapoda</taxon>
        <taxon>Insecta</taxon>
        <taxon>Pterygota</taxon>
        <taxon>Neoptera</taxon>
        <taxon>Endopterygota</taxon>
        <taxon>Diptera</taxon>
        <taxon>Brachycera</taxon>
        <taxon>Muscomorpha</taxon>
        <taxon>Ephydroidea</taxon>
        <taxon>Drosophilidae</taxon>
        <taxon>Drosophila</taxon>
        <taxon>Sophophora</taxon>
    </lineage>
</organism>
<dbReference type="PANTHER" id="PTHR12419:SF115">
    <property type="entry name" value="PROTEIN OVARIAN TUMOR LOCUS-RELATED"/>
    <property type="match status" value="1"/>
</dbReference>
<reference evidence="3 4" key="1">
    <citation type="submission" date="2024-02" db="EMBL/GenBank/DDBJ databases">
        <title>A chromosome-level genome assembly of Drosophila madeirensis, a fruit fly species endemic to Madeira island.</title>
        <authorList>
            <person name="Tomihara K."/>
            <person name="Llopart A."/>
            <person name="Yamamoto D."/>
        </authorList>
    </citation>
    <scope>NUCLEOTIDE SEQUENCE [LARGE SCALE GENOMIC DNA]</scope>
    <source>
        <strain evidence="3 4">RF1</strain>
    </source>
</reference>